<gene>
    <name evidence="1" type="ORF">SAMN05216178_3924</name>
</gene>
<evidence type="ECO:0000313" key="2">
    <source>
        <dbReference type="Proteomes" id="UP000198982"/>
    </source>
</evidence>
<dbReference type="Proteomes" id="UP000198982">
    <property type="component" value="Unassembled WGS sequence"/>
</dbReference>
<protein>
    <submittedName>
        <fullName evidence="1">Uncharacterized protein</fullName>
    </submittedName>
</protein>
<reference evidence="2" key="1">
    <citation type="submission" date="2016-10" db="EMBL/GenBank/DDBJ databases">
        <authorList>
            <person name="Varghese N."/>
            <person name="Submissions S."/>
        </authorList>
    </citation>
    <scope>NUCLEOTIDE SEQUENCE [LARGE SCALE GENOMIC DNA]</scope>
    <source>
        <strain evidence="2">DSM 9751</strain>
    </source>
</reference>
<proteinExistence type="predicted"/>
<sequence length="103" mass="11596">MTKDEKPPSMLEVIGVNLNRAVEKVTLDVSVTDVEKQQRKRAKLIKAFVDLLLPEVPNRKDLIVQAMEAAVPDKTVTMNLGEKRLTVRRSITTNSFVFTIEST</sequence>
<dbReference type="EMBL" id="FNTJ01000001">
    <property type="protein sequence ID" value="SEC23457.1"/>
    <property type="molecule type" value="Genomic_DNA"/>
</dbReference>
<accession>A0A1H4QV80</accession>
<organism evidence="1 2">
    <name type="scientific">Pseudomonas saponiphila</name>
    <dbReference type="NCBI Taxonomy" id="556534"/>
    <lineage>
        <taxon>Bacteria</taxon>
        <taxon>Pseudomonadati</taxon>
        <taxon>Pseudomonadota</taxon>
        <taxon>Gammaproteobacteria</taxon>
        <taxon>Pseudomonadales</taxon>
        <taxon>Pseudomonadaceae</taxon>
        <taxon>Pseudomonas</taxon>
    </lineage>
</organism>
<name>A0A1H4QV80_9PSED</name>
<keyword evidence="2" id="KW-1185">Reference proteome</keyword>
<dbReference type="AlphaFoldDB" id="A0A1H4QV80"/>
<evidence type="ECO:0000313" key="1">
    <source>
        <dbReference type="EMBL" id="SEC23457.1"/>
    </source>
</evidence>